<reference evidence="2 3" key="1">
    <citation type="submission" date="2006-10" db="EMBL/GenBank/DDBJ databases">
        <authorList>
            <person name="Fleischmann R.D."/>
            <person name="Dodson R.J."/>
            <person name="Haft D.H."/>
            <person name="Merkel J.S."/>
            <person name="Nelson W.C."/>
            <person name="Fraser C.M."/>
        </authorList>
    </citation>
    <scope>NUCLEOTIDE SEQUENCE [LARGE SCALE GENOMIC DNA]</scope>
    <source>
        <strain evidence="2 3">104</strain>
    </source>
</reference>
<evidence type="ECO:0000313" key="3">
    <source>
        <dbReference type="Proteomes" id="UP000001574"/>
    </source>
</evidence>
<proteinExistence type="predicted"/>
<feature type="transmembrane region" description="Helical" evidence="1">
    <location>
        <begin position="12"/>
        <end position="32"/>
    </location>
</feature>
<organism evidence="2 3">
    <name type="scientific">Mycobacterium avium (strain 104)</name>
    <dbReference type="NCBI Taxonomy" id="243243"/>
    <lineage>
        <taxon>Bacteria</taxon>
        <taxon>Bacillati</taxon>
        <taxon>Actinomycetota</taxon>
        <taxon>Actinomycetes</taxon>
        <taxon>Mycobacteriales</taxon>
        <taxon>Mycobacteriaceae</taxon>
        <taxon>Mycobacterium</taxon>
        <taxon>Mycobacterium avium complex (MAC)</taxon>
    </lineage>
</organism>
<dbReference type="KEGG" id="mav:MAV_0784"/>
<dbReference type="RefSeq" id="WP_003921239.1">
    <property type="nucleotide sequence ID" value="NC_008595.1"/>
</dbReference>
<dbReference type="AlphaFoldDB" id="A0A0H3A0P1"/>
<dbReference type="Proteomes" id="UP000001574">
    <property type="component" value="Chromosome"/>
</dbReference>
<keyword evidence="1" id="KW-0812">Transmembrane</keyword>
<evidence type="ECO:0000313" key="2">
    <source>
        <dbReference type="EMBL" id="ABK68617.1"/>
    </source>
</evidence>
<keyword evidence="1" id="KW-0472">Membrane</keyword>
<dbReference type="HOGENOM" id="CLU_2437605_0_0_11"/>
<evidence type="ECO:0000256" key="1">
    <source>
        <dbReference type="SAM" id="Phobius"/>
    </source>
</evidence>
<gene>
    <name evidence="2" type="ordered locus">MAV_0784</name>
</gene>
<accession>A0A0H3A0P1</accession>
<sequence>MAINWKWPGWTWAANTFEFAGVAFAAALLAAWQDAPRHDLGALDWPHALSHGGYEALGVVLYAVVGLKVPNRTASWLRNVVARPRRSAGR</sequence>
<dbReference type="EMBL" id="CP000479">
    <property type="protein sequence ID" value="ABK68617.1"/>
    <property type="molecule type" value="Genomic_DNA"/>
</dbReference>
<protein>
    <submittedName>
        <fullName evidence="2">Uncharacterized protein</fullName>
    </submittedName>
</protein>
<name>A0A0H3A0P1_MYCA1</name>
<keyword evidence="1" id="KW-1133">Transmembrane helix</keyword>